<evidence type="ECO:0000256" key="3">
    <source>
        <dbReference type="ARBA" id="ARBA00022989"/>
    </source>
</evidence>
<dbReference type="InterPro" id="IPR027417">
    <property type="entry name" value="P-loop_NTPase"/>
</dbReference>
<gene>
    <name evidence="7" type="ORF">C7K55_02515</name>
</gene>
<dbReference type="InterPro" id="IPR021147">
    <property type="entry name" value="DUF697"/>
</dbReference>
<dbReference type="CDD" id="cd00880">
    <property type="entry name" value="Era_like"/>
    <property type="match status" value="1"/>
</dbReference>
<keyword evidence="8" id="KW-1185">Reference proteome</keyword>
<comment type="caution">
    <text evidence="7">The sequence shown here is derived from an EMBL/GenBank/DDBJ whole genome shotgun (WGS) entry which is preliminary data.</text>
</comment>
<dbReference type="Pfam" id="PF05128">
    <property type="entry name" value="DUF697"/>
    <property type="match status" value="1"/>
</dbReference>
<evidence type="ECO:0000313" key="7">
    <source>
        <dbReference type="EMBL" id="PSJ07005.1"/>
    </source>
</evidence>
<dbReference type="AlphaFoldDB" id="A0A2P7N0M5"/>
<dbReference type="SUPFAM" id="SSF52540">
    <property type="entry name" value="P-loop containing nucleoside triphosphate hydrolases"/>
    <property type="match status" value="1"/>
</dbReference>
<feature type="domain" description="G" evidence="6">
    <location>
        <begin position="125"/>
        <end position="238"/>
    </location>
</feature>
<dbReference type="InterPro" id="IPR006073">
    <property type="entry name" value="GTP-bd"/>
</dbReference>
<protein>
    <submittedName>
        <fullName evidence="7">GTP-binding protein</fullName>
    </submittedName>
</protein>
<keyword evidence="4 5" id="KW-0472">Membrane</keyword>
<dbReference type="GO" id="GO:0005829">
    <property type="term" value="C:cytosol"/>
    <property type="evidence" value="ECO:0007669"/>
    <property type="project" value="TreeGrafter"/>
</dbReference>
<dbReference type="PANTHER" id="PTHR42714">
    <property type="entry name" value="TRNA MODIFICATION GTPASE GTPBP3"/>
    <property type="match status" value="1"/>
</dbReference>
<dbReference type="Pfam" id="PF01926">
    <property type="entry name" value="MMR_HSR1"/>
    <property type="match status" value="1"/>
</dbReference>
<proteinExistence type="predicted"/>
<evidence type="ECO:0000256" key="2">
    <source>
        <dbReference type="ARBA" id="ARBA00022692"/>
    </source>
</evidence>
<feature type="transmembrane region" description="Helical" evidence="5">
    <location>
        <begin position="35"/>
        <end position="56"/>
    </location>
</feature>
<evidence type="ECO:0000259" key="6">
    <source>
        <dbReference type="Pfam" id="PF01926"/>
    </source>
</evidence>
<dbReference type="GO" id="GO:0002098">
    <property type="term" value="P:tRNA wobble uridine modification"/>
    <property type="evidence" value="ECO:0007669"/>
    <property type="project" value="TreeGrafter"/>
</dbReference>
<dbReference type="PANTHER" id="PTHR42714:SF2">
    <property type="entry name" value="TRNA MODIFICATION GTPASE GTPBP3, MITOCHONDRIAL"/>
    <property type="match status" value="1"/>
</dbReference>
<name>A0A2P7N0M5_9CYAN</name>
<comment type="subcellular location">
    <subcellularLocation>
        <location evidence="1">Membrane</location>
        <topology evidence="1">Multi-pass membrane protein</topology>
    </subcellularLocation>
</comment>
<keyword evidence="2 5" id="KW-0812">Transmembrane</keyword>
<dbReference type="OrthoDB" id="467934at2"/>
<accession>A0A2P7N0M5</accession>
<dbReference type="GO" id="GO:0030488">
    <property type="term" value="P:tRNA methylation"/>
    <property type="evidence" value="ECO:0007669"/>
    <property type="project" value="TreeGrafter"/>
</dbReference>
<evidence type="ECO:0000256" key="5">
    <source>
        <dbReference type="SAM" id="Phobius"/>
    </source>
</evidence>
<organism evidence="7 8">
    <name type="scientific">Cyanobium usitatum str. Tous</name>
    <dbReference type="NCBI Taxonomy" id="2116684"/>
    <lineage>
        <taxon>Bacteria</taxon>
        <taxon>Bacillati</taxon>
        <taxon>Cyanobacteriota</taxon>
        <taxon>Cyanophyceae</taxon>
        <taxon>Synechococcales</taxon>
        <taxon>Prochlorococcaceae</taxon>
        <taxon>Cyanobium</taxon>
    </lineage>
</organism>
<keyword evidence="3 5" id="KW-1133">Transmembrane helix</keyword>
<sequence>MIAGLAVLALIAVGALLQGVNNLYWQLSWYLPSWIVQPLFALIFAGFVLLLVQLAWPWLRTITGKASPGAASSLPPPGNRREAAAQNLAAIDQTLDRVRDAVEREALRQERERMQAELERGDLVIVLFGTGSAGKTSLIRALLQELVGKVGAAMGSTSETQRYRLRLRSLQRAVVLVDTPGILEAGAAGLERERLARDQASKADLLLLVVDGDLRAAELEVFEALAGLGKRLMLVLNKCDLRGEQEEARLLQLLRQRSRDHIAAEDVIPASAAPQSVPMPGGRPLQPAAEVDALLRRIAAVLHADGEELIADNLLLQCRRLSEASRSLLTRQRRSDCEVIVDRYMWIGAGVLAVTPLPGLDLLGAAAVNAQMVVEIARIYGISMSRQSAQDLALSVGRTMAGLGLVKGGVSLLSAALSLNVPALVVSRAIQAVSAAWLTRVAGLSFITYFERDQDWGDGGVQEVVQQQYDLSRRDGAMSRFLKAAFSRVVQPLQAKQRSLPPRPGSD</sequence>
<dbReference type="Proteomes" id="UP000243002">
    <property type="component" value="Unassembled WGS sequence"/>
</dbReference>
<dbReference type="GO" id="GO:0005525">
    <property type="term" value="F:GTP binding"/>
    <property type="evidence" value="ECO:0007669"/>
    <property type="project" value="InterPro"/>
</dbReference>
<reference evidence="7 8" key="1">
    <citation type="journal article" date="2018" name="Environ. Microbiol.">
        <title>Ecological and genomic features of two widespread freshwater picocyanobacteria.</title>
        <authorList>
            <person name="Cabello-Yeves P.J."/>
            <person name="Picazo A."/>
            <person name="Camacho A."/>
            <person name="Callieri C."/>
            <person name="Rosselli R."/>
            <person name="Roda-Garcia J.J."/>
            <person name="Coutinho F.H."/>
            <person name="Rodriguez-Valera F."/>
        </authorList>
    </citation>
    <scope>NUCLEOTIDE SEQUENCE [LARGE SCALE GENOMIC DNA]</scope>
    <source>
        <strain evidence="7 8">Tous</strain>
    </source>
</reference>
<evidence type="ECO:0000256" key="4">
    <source>
        <dbReference type="ARBA" id="ARBA00023136"/>
    </source>
</evidence>
<dbReference type="Gene3D" id="3.40.50.300">
    <property type="entry name" value="P-loop containing nucleotide triphosphate hydrolases"/>
    <property type="match status" value="1"/>
</dbReference>
<evidence type="ECO:0000256" key="1">
    <source>
        <dbReference type="ARBA" id="ARBA00004141"/>
    </source>
</evidence>
<dbReference type="EMBL" id="PXXO01000002">
    <property type="protein sequence ID" value="PSJ07005.1"/>
    <property type="molecule type" value="Genomic_DNA"/>
</dbReference>
<dbReference type="GO" id="GO:0016020">
    <property type="term" value="C:membrane"/>
    <property type="evidence" value="ECO:0007669"/>
    <property type="project" value="UniProtKB-SubCell"/>
</dbReference>
<evidence type="ECO:0000313" key="8">
    <source>
        <dbReference type="Proteomes" id="UP000243002"/>
    </source>
</evidence>